<evidence type="ECO:0000256" key="1">
    <source>
        <dbReference type="ARBA" id="ARBA00009477"/>
    </source>
</evidence>
<organism evidence="6 7">
    <name type="scientific">Longimonas halophila</name>
    <dbReference type="NCBI Taxonomy" id="1469170"/>
    <lineage>
        <taxon>Bacteria</taxon>
        <taxon>Pseudomonadati</taxon>
        <taxon>Rhodothermota</taxon>
        <taxon>Rhodothermia</taxon>
        <taxon>Rhodothermales</taxon>
        <taxon>Salisaetaceae</taxon>
        <taxon>Longimonas</taxon>
    </lineage>
</organism>
<dbReference type="InterPro" id="IPR058647">
    <property type="entry name" value="BSH_CzcB-like"/>
</dbReference>
<reference evidence="6 7" key="1">
    <citation type="submission" date="2017-10" db="EMBL/GenBank/DDBJ databases">
        <title>Draft genome of Longimonas halophila.</title>
        <authorList>
            <person name="Goh K.M."/>
            <person name="Shamsir M.S."/>
            <person name="Lim S.W."/>
        </authorList>
    </citation>
    <scope>NUCLEOTIDE SEQUENCE [LARGE SCALE GENOMIC DNA]</scope>
    <source>
        <strain evidence="6 7">KCTC 42399</strain>
    </source>
</reference>
<dbReference type="Gene3D" id="2.40.50.100">
    <property type="match status" value="1"/>
</dbReference>
<comment type="similarity">
    <text evidence="1">Belongs to the membrane fusion protein (MFP) (TC 8.A.1) family.</text>
</comment>
<gene>
    <name evidence="6" type="ORF">CRI93_12220</name>
</gene>
<keyword evidence="7" id="KW-1185">Reference proteome</keyword>
<evidence type="ECO:0000313" key="7">
    <source>
        <dbReference type="Proteomes" id="UP000221024"/>
    </source>
</evidence>
<dbReference type="Gene3D" id="1.10.287.470">
    <property type="entry name" value="Helix hairpin bin"/>
    <property type="match status" value="1"/>
</dbReference>
<feature type="compositionally biased region" description="Polar residues" evidence="3">
    <location>
        <begin position="433"/>
        <end position="443"/>
    </location>
</feature>
<feature type="coiled-coil region" evidence="2">
    <location>
        <begin position="93"/>
        <end position="172"/>
    </location>
</feature>
<dbReference type="SUPFAM" id="SSF111369">
    <property type="entry name" value="HlyD-like secretion proteins"/>
    <property type="match status" value="1"/>
</dbReference>
<dbReference type="Pfam" id="PF25954">
    <property type="entry name" value="Beta-barrel_RND_2"/>
    <property type="match status" value="1"/>
</dbReference>
<dbReference type="Proteomes" id="UP000221024">
    <property type="component" value="Unassembled WGS sequence"/>
</dbReference>
<dbReference type="OrthoDB" id="9806939at2"/>
<dbReference type="GO" id="GO:0015562">
    <property type="term" value="F:efflux transmembrane transporter activity"/>
    <property type="evidence" value="ECO:0007669"/>
    <property type="project" value="TreeGrafter"/>
</dbReference>
<dbReference type="Gene3D" id="2.40.30.170">
    <property type="match status" value="1"/>
</dbReference>
<comment type="caution">
    <text evidence="6">The sequence shown here is derived from an EMBL/GenBank/DDBJ whole genome shotgun (WGS) entry which is preliminary data.</text>
</comment>
<feature type="domain" description="CusB-like beta-barrel" evidence="4">
    <location>
        <begin position="214"/>
        <end position="284"/>
    </location>
</feature>
<protein>
    <submittedName>
        <fullName evidence="6">Efflux transporter periplasmic adaptor subunit</fullName>
    </submittedName>
</protein>
<accession>A0A2H3NJN8</accession>
<dbReference type="PANTHER" id="PTHR30469:SF15">
    <property type="entry name" value="HLYD FAMILY OF SECRETION PROTEINS"/>
    <property type="match status" value="1"/>
</dbReference>
<evidence type="ECO:0000313" key="6">
    <source>
        <dbReference type="EMBL" id="PEN05700.1"/>
    </source>
</evidence>
<dbReference type="AlphaFoldDB" id="A0A2H3NJN8"/>
<dbReference type="Pfam" id="PF25973">
    <property type="entry name" value="BSH_CzcB"/>
    <property type="match status" value="1"/>
</dbReference>
<sequence length="460" mass="50032">MAAGCSSEGGGNAERPGGMAGDREPPSVEAVLSEFGGLPLEARVSGTVQARNQVQVYPEVSERVTNVYAESGDYVEEGEPLVQLNDRSYRDRLRQAEASLRVAQADVRAARATLSEAEARLARTERLVEQEFESTQTLEGVQAEVESAEAAVDQAEGQVAQAEATVQERRAEVEETVVRAPFSGYVGERNVQVGQRVETSAALFTLADLGRVRVQVPISDRIYSQIRAGQTVEILPGGDENNPVRAQVSRISPFLDSDSYSARAEIDVENSEQRLLPGMFVQVDIFYGESEQATLIPRSALYDNPRTGETGVFVASALGEEMSIETTSDQGDSSDARPALTEPTPMQFQAVEVIAEGSEVAGVRGIDSGTWVITVGQELLMERGGDVDARVRAMDWERIMSLQRLQDQDVLQDFLERQQRMARERFSGENDVPTDSATDEQQPSSSSMRTVRSSSTTPAG</sequence>
<keyword evidence="2" id="KW-0175">Coiled coil</keyword>
<evidence type="ECO:0000256" key="3">
    <source>
        <dbReference type="SAM" id="MobiDB-lite"/>
    </source>
</evidence>
<feature type="compositionally biased region" description="Low complexity" evidence="3">
    <location>
        <begin position="444"/>
        <end position="460"/>
    </location>
</feature>
<dbReference type="Gene3D" id="2.40.420.20">
    <property type="match status" value="1"/>
</dbReference>
<dbReference type="PANTHER" id="PTHR30469">
    <property type="entry name" value="MULTIDRUG RESISTANCE PROTEIN MDTA"/>
    <property type="match status" value="1"/>
</dbReference>
<evidence type="ECO:0000259" key="5">
    <source>
        <dbReference type="Pfam" id="PF25973"/>
    </source>
</evidence>
<feature type="region of interest" description="Disordered" evidence="3">
    <location>
        <begin position="421"/>
        <end position="460"/>
    </location>
</feature>
<dbReference type="InterPro" id="IPR058792">
    <property type="entry name" value="Beta-barrel_RND_2"/>
</dbReference>
<dbReference type="InterPro" id="IPR006143">
    <property type="entry name" value="RND_pump_MFP"/>
</dbReference>
<dbReference type="NCBIfam" id="TIGR01730">
    <property type="entry name" value="RND_mfp"/>
    <property type="match status" value="1"/>
</dbReference>
<proteinExistence type="inferred from homology"/>
<feature type="region of interest" description="Disordered" evidence="3">
    <location>
        <begin position="1"/>
        <end position="27"/>
    </location>
</feature>
<evidence type="ECO:0000256" key="2">
    <source>
        <dbReference type="SAM" id="Coils"/>
    </source>
</evidence>
<name>A0A2H3NJN8_9BACT</name>
<dbReference type="EMBL" id="PDEP01000012">
    <property type="protein sequence ID" value="PEN05700.1"/>
    <property type="molecule type" value="Genomic_DNA"/>
</dbReference>
<feature type="domain" description="CzcB-like barrel-sandwich hybrid" evidence="5">
    <location>
        <begin position="54"/>
        <end position="208"/>
    </location>
</feature>
<evidence type="ECO:0000259" key="4">
    <source>
        <dbReference type="Pfam" id="PF25954"/>
    </source>
</evidence>
<dbReference type="GO" id="GO:1990281">
    <property type="term" value="C:efflux pump complex"/>
    <property type="evidence" value="ECO:0007669"/>
    <property type="project" value="TreeGrafter"/>
</dbReference>